<evidence type="ECO:0000256" key="8">
    <source>
        <dbReference type="SAM" id="Phobius"/>
    </source>
</evidence>
<name>A0A815LPE4_9BILA</name>
<dbReference type="GO" id="GO:0050982">
    <property type="term" value="P:detection of mechanical stimulus"/>
    <property type="evidence" value="ECO:0007669"/>
    <property type="project" value="TreeGrafter"/>
</dbReference>
<dbReference type="Proteomes" id="UP000663860">
    <property type="component" value="Unassembled WGS sequence"/>
</dbReference>
<dbReference type="PROSITE" id="PS51125">
    <property type="entry name" value="NHL"/>
    <property type="match status" value="6"/>
</dbReference>
<dbReference type="PANTHER" id="PTHR10877">
    <property type="entry name" value="POLYCYSTIN FAMILY MEMBER"/>
    <property type="match status" value="1"/>
</dbReference>
<dbReference type="InterPro" id="IPR011042">
    <property type="entry name" value="6-blade_b-propeller_TolB-like"/>
</dbReference>
<dbReference type="EMBL" id="CAJNOE010001318">
    <property type="protein sequence ID" value="CAF1412133.1"/>
    <property type="molecule type" value="Genomic_DNA"/>
</dbReference>
<dbReference type="InterPro" id="IPR001024">
    <property type="entry name" value="PLAT/LH2_dom"/>
</dbReference>
<protein>
    <recommendedName>
        <fullName evidence="9">PLAT domain-containing protein</fullName>
    </recommendedName>
</protein>
<dbReference type="Gene3D" id="2.120.10.30">
    <property type="entry name" value="TolB, C-terminal domain"/>
    <property type="match status" value="5"/>
</dbReference>
<dbReference type="GO" id="GO:0016020">
    <property type="term" value="C:membrane"/>
    <property type="evidence" value="ECO:0007669"/>
    <property type="project" value="UniProtKB-SubCell"/>
</dbReference>
<reference evidence="10" key="1">
    <citation type="submission" date="2021-02" db="EMBL/GenBank/DDBJ databases">
        <authorList>
            <person name="Nowell W R."/>
        </authorList>
    </citation>
    <scope>NUCLEOTIDE SEQUENCE</scope>
</reference>
<dbReference type="Pfam" id="PF01477">
    <property type="entry name" value="PLAT"/>
    <property type="match status" value="2"/>
</dbReference>
<comment type="caution">
    <text evidence="6">Lacks conserved residue(s) required for the propagation of feature annotation.</text>
</comment>
<feature type="repeat" description="NHL" evidence="7">
    <location>
        <begin position="466"/>
        <end position="505"/>
    </location>
</feature>
<dbReference type="PROSITE" id="PS50095">
    <property type="entry name" value="PLAT"/>
    <property type="match status" value="2"/>
</dbReference>
<feature type="domain" description="PLAT" evidence="9">
    <location>
        <begin position="2030"/>
        <end position="2149"/>
    </location>
</feature>
<evidence type="ECO:0000256" key="2">
    <source>
        <dbReference type="ARBA" id="ARBA00022692"/>
    </source>
</evidence>
<feature type="domain" description="PLAT" evidence="9">
    <location>
        <begin position="2446"/>
        <end position="2550"/>
    </location>
</feature>
<keyword evidence="3" id="KW-0677">Repeat</keyword>
<sequence length="2550" mass="285282">MGPRPRDIFINTNNTIYVTSQAANRIIVWSEGNTIPIKNISGNLSNPIGLFVTIAGEIYVDGDNPTGRIDKWTLNSIIGIPIMYTCTKCYGIFIDMNNNLYCSMYNFHQIVTKSLDVVSNALTIVAGTGTAGNTLSMLNSPAGIYVNTNFDLYVADYNNNRIQLFQSGQLNGITVAGIGSLNITITLNGPAAVVLDADSYLYIVDQNNYRIVGSGPNGFRCLVGCSGSSGSAANQLNYPRRLSFDSYGNMFVTDCNNDRIQKFALLTNLCSETITSTLMNMNASLNTIQSNILSTITTQSSNIIKSPSAQNISYNRPKFNAFPSWNPNAIIFANNSTVGVLPVGIFIDTNNTIYVVDRGSNEIQIWFNNSIGPTQTIYGTFSAPLSIFVTTNGDIYIDNGQSNGQVDKWTLNAITSVPAMYVSSSCYGLFVDINDTLYCSMYYLHQVITKSLHSMSDKTIIVAGTGCSGSTSNMLNSPCGIFVNTNFDLYVADCHNNRIQLFQSEQLNGITVAGAGSLDTTITLNQPTGIVLDADNYLFIVDYNNNRIVGSGPNGFRCLVGCSGSSGSASNQLSYPYTLSFDSYGNIFVTDFGNNRIQKFTFLNNTLDPSHNQPKLCQNASWNPNASTFANSITVGSNSWAIFVNTNNTIYVAGYSNSLIQIWSNNSINPTQTIQGGSLYPFSIFVTINDDIYVDNGGLNYRVDKWTLNGNTSVPVMHVRISCYGLFVDTTGTLYCSMLNHHQVVKRWLNDNSSIVTITAGNGTAGNTSSMLDGPCGIYVNTNFDLYVADYNNNRIQLFQSGEINGITVAGAESLNTTITLNGPTGIVLDADNYLFIVEYLNSRIVGSGPNGFRCLVGCSGSSGSAANQLLYPATLSFDSYGNMYVTDTGNSRIQKFILSTNSCNETTSTVNPTTTTSNILTTNQTCFIPRITLIPGISTLSSPIQFRRSQDFYIISLIELNCTNSLSMITQWTITNCTSICLQKVQLDSTIITTLSEFYIPRNTLAYGIYELKLTVTMTKVPRLTSSSAVYIQITSSGITANLIEYGTSMITRGKQQNLEFDPGSYSIDYDNNVFNASNWIYKYYCRIYGLYMFPNLQGSLLSIDDMRNDPLNPSCLLNRTGWQFSNSIESSLTILSDSLQSNETYQFMVYMTNCRNSSLQATGYVLVKVEDTYPQMILISCIISTLCVPNLEFQFVNPTTQVALFSVCSENCTTIQNITWNVYHGEINSSSNFTKWILFNQTNFYQNIWFFGTNTSNFTATNQLFLLNPQLHLWRFEVTYTFISETSVSSLNFIINQPPCNGSCSITPLNGTTTSLFDISCPDWFDEDGIRDYAVYAWTNDLTEQIIVAYSAVPIFQVRLPSGDNQTSLLHLIVYIRDTLNCIAEFNLSSVIVIPDSVGITNLINNIQNLSSGITTNPIVQLLASENQNVVAQLIISLSQELNKMNNDNIDKAISNGIPVTSISISSFGDQISQGLSIPINKSALIEYNTELNKQANVRDYLIIFITNLAITSLDSIKLQASSLAQFTKATNQLTRTTLTLAADRCYQLTIALYLKRTRIPYEDVQTAATQLIQCAANLLSAVNGPLQERTIILNLDSLRATTFPSDYDTDLESEWSNLNLFADGNDFSWETIEKGRNIYYQSQLANQIAIQMNDLISLLTSTLNIHLNIEQSILINTSQVLMSLKTKTVEIFSNKYIQQIENAQIQFPDNLNLNLTKNSKISIRSIIEPLASFGIANTNLSRLVTFSIIEENEISIQTNVNHPIEIIIPRDPNLIIPSMILQNVISMNITPYNQLFHLHYLDITSSLSISIHFEIQPLNISLAYLFIYKFDQLPQLNTSINTIDGWTLFCPLNLTNETLYKYFINNQQTSGHQSVIYGLRELNSTEMMDACSNTSINSPPITNQRFNFTSNYQLRIYTSGCYYLDKTNQWKSDGLIVGPLTNHYETQCFSSHLTSFAGGFIILPESINWNYIFANADFMKNKTIYLTVICVSVIYIILIIYAHFKDKKDLEKLGVTPLPDNHQSDEYFYQIIIFTGQRKSAGTDSNVHFVLYGDDDETHTRTLADPHRKVLQCGGIDSFIMAVPKSLGLLNYIRIWHDNTGKGSSSSWFLKYIIIRDLQTMEKFHFISQRWFAVEKDDGKSIIEPLASFGIANTNLSRLVTFSIIEENEISIQTNINHPIEIIIPRDPNLIIPSMILQNVTTMNFTPYNQLFHLHYLDIISSLSISIHFEIQPLNISLAYLFIYKFDQLPQLNTSINNIDGWTCFCPLNLTNETLYKYFINNQQTSGHQSIIFGIRELNSTEMMDACLNTSINSPPITDQRFNFTSNYQLRIYTSGCYYLDKTNQWKSDGLIVGPLTNHYETQCFSSHLTSFAGGFIILPESINWNYIFANANFMKNKTIYLTVICVSVIYIILIIYAHFKDKKDLEKLGVTPLPDNHQSDEYFYQIIIFTGQRKSAGTDSNVHFVLYGDDDETHIRTLADPHRKVLQRGGIDSFIMAVPKSLGLLNHIRIWHDNTGKGSSSSWFLKYIIIRDLQTMEKFHFISQRW</sequence>
<dbReference type="InterPro" id="IPR036392">
    <property type="entry name" value="PLAT/LH2_dom_sf"/>
</dbReference>
<comment type="caution">
    <text evidence="10">The sequence shown here is derived from an EMBL/GenBank/DDBJ whole genome shotgun (WGS) entry which is preliminary data.</text>
</comment>
<dbReference type="SUPFAM" id="SSF101898">
    <property type="entry name" value="NHL repeat"/>
    <property type="match status" value="2"/>
</dbReference>
<evidence type="ECO:0000256" key="6">
    <source>
        <dbReference type="PROSITE-ProRule" id="PRU00152"/>
    </source>
</evidence>
<feature type="repeat" description="NHL" evidence="7">
    <location>
        <begin position="772"/>
        <end position="802"/>
    </location>
</feature>
<evidence type="ECO:0000256" key="5">
    <source>
        <dbReference type="ARBA" id="ARBA00023136"/>
    </source>
</evidence>
<dbReference type="SMART" id="SM00303">
    <property type="entry name" value="GPS"/>
    <property type="match status" value="2"/>
</dbReference>
<dbReference type="Pfam" id="PF01436">
    <property type="entry name" value="NHL"/>
    <property type="match status" value="1"/>
</dbReference>
<feature type="repeat" description="NHL" evidence="7">
    <location>
        <begin position="560"/>
        <end position="603"/>
    </location>
</feature>
<dbReference type="SMART" id="SM00308">
    <property type="entry name" value="LH2"/>
    <property type="match status" value="2"/>
</dbReference>
<keyword evidence="5 8" id="KW-0472">Membrane</keyword>
<dbReference type="InterPro" id="IPR000203">
    <property type="entry name" value="GPS"/>
</dbReference>
<dbReference type="InterPro" id="IPR051223">
    <property type="entry name" value="Polycystin"/>
</dbReference>
<dbReference type="SUPFAM" id="SSF49723">
    <property type="entry name" value="Lipase/lipooxygenase domain (PLAT/LH2 domain)"/>
    <property type="match status" value="2"/>
</dbReference>
<evidence type="ECO:0000313" key="10">
    <source>
        <dbReference type="EMBL" id="CAF1412133.1"/>
    </source>
</evidence>
<comment type="subcellular location">
    <subcellularLocation>
        <location evidence="1">Membrane</location>
    </subcellularLocation>
</comment>
<dbReference type="InterPro" id="IPR002859">
    <property type="entry name" value="PKD/REJ-like"/>
</dbReference>
<proteinExistence type="predicted"/>
<dbReference type="Pfam" id="PF02010">
    <property type="entry name" value="REJ"/>
    <property type="match status" value="1"/>
</dbReference>
<dbReference type="InterPro" id="IPR001258">
    <property type="entry name" value="NHL_repeat"/>
</dbReference>
<feature type="repeat" description="NHL" evidence="7">
    <location>
        <begin position="857"/>
        <end position="900"/>
    </location>
</feature>
<accession>A0A815LPE4</accession>
<evidence type="ECO:0000256" key="3">
    <source>
        <dbReference type="ARBA" id="ARBA00022737"/>
    </source>
</evidence>
<evidence type="ECO:0000259" key="9">
    <source>
        <dbReference type="PROSITE" id="PS50095"/>
    </source>
</evidence>
<evidence type="ECO:0000256" key="4">
    <source>
        <dbReference type="ARBA" id="ARBA00022989"/>
    </source>
</evidence>
<feature type="repeat" description="NHL" evidence="7">
    <location>
        <begin position="223"/>
        <end position="266"/>
    </location>
</feature>
<dbReference type="PANTHER" id="PTHR10877:SF150">
    <property type="entry name" value="REJ DOMAIN-CONTAINING PROTEIN"/>
    <property type="match status" value="1"/>
</dbReference>
<dbReference type="SUPFAM" id="SSF63829">
    <property type="entry name" value="Calcium-dependent phosphotriesterase"/>
    <property type="match status" value="1"/>
</dbReference>
<feature type="non-terminal residue" evidence="10">
    <location>
        <position position="2550"/>
    </location>
</feature>
<dbReference type="GO" id="GO:0005262">
    <property type="term" value="F:calcium channel activity"/>
    <property type="evidence" value="ECO:0007669"/>
    <property type="project" value="TreeGrafter"/>
</dbReference>
<gene>
    <name evidence="10" type="ORF">IZO911_LOCUS40138</name>
</gene>
<feature type="transmembrane region" description="Helical" evidence="8">
    <location>
        <begin position="2403"/>
        <end position="2423"/>
    </location>
</feature>
<dbReference type="CDD" id="cd05819">
    <property type="entry name" value="NHL"/>
    <property type="match status" value="3"/>
</dbReference>
<feature type="repeat" description="NHL" evidence="7">
    <location>
        <begin position="129"/>
        <end position="168"/>
    </location>
</feature>
<evidence type="ECO:0000256" key="1">
    <source>
        <dbReference type="ARBA" id="ARBA00004370"/>
    </source>
</evidence>
<evidence type="ECO:0000313" key="11">
    <source>
        <dbReference type="Proteomes" id="UP000663860"/>
    </source>
</evidence>
<feature type="transmembrane region" description="Helical" evidence="8">
    <location>
        <begin position="1987"/>
        <end position="2007"/>
    </location>
</feature>
<organism evidence="10 11">
    <name type="scientific">Adineta steineri</name>
    <dbReference type="NCBI Taxonomy" id="433720"/>
    <lineage>
        <taxon>Eukaryota</taxon>
        <taxon>Metazoa</taxon>
        <taxon>Spiralia</taxon>
        <taxon>Gnathifera</taxon>
        <taxon>Rotifera</taxon>
        <taxon>Eurotatoria</taxon>
        <taxon>Bdelloidea</taxon>
        <taxon>Adinetida</taxon>
        <taxon>Adinetidae</taxon>
        <taxon>Adineta</taxon>
    </lineage>
</organism>
<keyword evidence="2 8" id="KW-0812">Transmembrane</keyword>
<dbReference type="Gene3D" id="2.40.10.500">
    <property type="match status" value="2"/>
</dbReference>
<dbReference type="FunFam" id="2.60.60.20:FF:000022">
    <property type="entry name" value="Uncharacterized protein"/>
    <property type="match status" value="2"/>
</dbReference>
<keyword evidence="4 8" id="KW-1133">Transmembrane helix</keyword>
<dbReference type="Gene3D" id="2.60.60.20">
    <property type="entry name" value="PLAT/LH2 domain"/>
    <property type="match status" value="2"/>
</dbReference>
<evidence type="ECO:0000256" key="7">
    <source>
        <dbReference type="PROSITE-ProRule" id="PRU00504"/>
    </source>
</evidence>